<keyword evidence="5" id="KW-0732">Signal</keyword>
<dbReference type="InterPro" id="IPR029062">
    <property type="entry name" value="Class_I_gatase-like"/>
</dbReference>
<dbReference type="GO" id="GO:0008236">
    <property type="term" value="F:serine-type peptidase activity"/>
    <property type="evidence" value="ECO:0007669"/>
    <property type="project" value="UniProtKB-KW"/>
</dbReference>
<evidence type="ECO:0000313" key="7">
    <source>
        <dbReference type="Proteomes" id="UP000235584"/>
    </source>
</evidence>
<evidence type="ECO:0000256" key="5">
    <source>
        <dbReference type="SAM" id="SignalP"/>
    </source>
</evidence>
<keyword evidence="2" id="KW-0645">Protease</keyword>
<dbReference type="SUPFAM" id="SSF52317">
    <property type="entry name" value="Class I glutamine amidotransferase-like"/>
    <property type="match status" value="1"/>
</dbReference>
<reference evidence="6 7" key="1">
    <citation type="submission" date="2018-01" db="EMBL/GenBank/DDBJ databases">
        <title>Complete genome sequence of Bacteriovorax stolpii DSM12778.</title>
        <authorList>
            <person name="Tang B."/>
            <person name="Chang J."/>
        </authorList>
    </citation>
    <scope>NUCLEOTIDE SEQUENCE [LARGE SCALE GENOMIC DNA]</scope>
    <source>
        <strain evidence="6 7">DSM 12778</strain>
    </source>
</reference>
<dbReference type="PANTHER" id="PTHR36175:SF1">
    <property type="entry name" value="CYANOPHYCINASE"/>
    <property type="match status" value="1"/>
</dbReference>
<organism evidence="6 7">
    <name type="scientific">Bacteriovorax stolpii</name>
    <name type="common">Bdellovibrio stolpii</name>
    <dbReference type="NCBI Taxonomy" id="960"/>
    <lineage>
        <taxon>Bacteria</taxon>
        <taxon>Pseudomonadati</taxon>
        <taxon>Bdellovibrionota</taxon>
        <taxon>Bacteriovoracia</taxon>
        <taxon>Bacteriovoracales</taxon>
        <taxon>Bacteriovoracaceae</taxon>
        <taxon>Bacteriovorax</taxon>
    </lineage>
</organism>
<proteinExistence type="inferred from homology"/>
<dbReference type="KEGG" id="bsto:C0V70_15690"/>
<evidence type="ECO:0008006" key="8">
    <source>
        <dbReference type="Google" id="ProtNLM"/>
    </source>
</evidence>
<dbReference type="GO" id="GO:0006508">
    <property type="term" value="P:proteolysis"/>
    <property type="evidence" value="ECO:0007669"/>
    <property type="project" value="UniProtKB-KW"/>
</dbReference>
<name>A0A2K9NVJ6_BACTC</name>
<dbReference type="CDD" id="cd03145">
    <property type="entry name" value="GAT1_cyanophycinase"/>
    <property type="match status" value="1"/>
</dbReference>
<dbReference type="Proteomes" id="UP000235584">
    <property type="component" value="Chromosome"/>
</dbReference>
<evidence type="ECO:0000256" key="1">
    <source>
        <dbReference type="ARBA" id="ARBA00006534"/>
    </source>
</evidence>
<evidence type="ECO:0000256" key="2">
    <source>
        <dbReference type="ARBA" id="ARBA00022670"/>
    </source>
</evidence>
<accession>A0A2K9NVJ6</accession>
<keyword evidence="4" id="KW-0720">Serine protease</keyword>
<dbReference type="Pfam" id="PF03575">
    <property type="entry name" value="Peptidase_S51"/>
    <property type="match status" value="1"/>
</dbReference>
<keyword evidence="3" id="KW-0378">Hydrolase</keyword>
<evidence type="ECO:0000256" key="3">
    <source>
        <dbReference type="ARBA" id="ARBA00022801"/>
    </source>
</evidence>
<evidence type="ECO:0000313" key="6">
    <source>
        <dbReference type="EMBL" id="AUN99520.1"/>
    </source>
</evidence>
<gene>
    <name evidence="6" type="ORF">C0V70_15690</name>
</gene>
<dbReference type="AlphaFoldDB" id="A0A2K9NVJ6"/>
<keyword evidence="7" id="KW-1185">Reference proteome</keyword>
<feature type="chain" id="PRO_5014765841" description="Cyanophycinase" evidence="5">
    <location>
        <begin position="19"/>
        <end position="507"/>
    </location>
</feature>
<evidence type="ECO:0000256" key="4">
    <source>
        <dbReference type="ARBA" id="ARBA00022825"/>
    </source>
</evidence>
<dbReference type="PANTHER" id="PTHR36175">
    <property type="entry name" value="CYANOPHYCINASE"/>
    <property type="match status" value="1"/>
</dbReference>
<feature type="signal peptide" evidence="5">
    <location>
        <begin position="1"/>
        <end position="18"/>
    </location>
</feature>
<dbReference type="EMBL" id="CP025704">
    <property type="protein sequence ID" value="AUN99520.1"/>
    <property type="molecule type" value="Genomic_DNA"/>
</dbReference>
<dbReference type="InterPro" id="IPR005320">
    <property type="entry name" value="Peptidase_S51"/>
</dbReference>
<protein>
    <recommendedName>
        <fullName evidence="8">Cyanophycinase</fullName>
    </recommendedName>
</protein>
<dbReference type="Gene3D" id="3.40.50.880">
    <property type="match status" value="1"/>
</dbReference>
<sequence>MKIKALFLGLMLSQSVLAAPGVVVLAGGGPEGDIGMEKDWSYTLYKKLIDNGDTTKDGKIKVVVLSLDKPDTNFMVDYLKSMGATSSENLVINSKKAANDPKLVKTLADADVLFIRGGNQGKAYQLWKDTKLHEQIKALADRGGAIGGTSSGSMGLSQYSMTGGQDFTSKDVMQDAHSPLLNDKVDPSVSGIHNDFLNLVPGVIVDTHCGERARLGRILAVQAKVIEDYKDDKIVGICLEEKTGLVVKDGKAEVFGTGVVHFTQETEGTKMIREPGKALVYTDIRNDALTQGWTFDLKTRLPDLKKKPESAQSIRPVTLCGLADDKFSVEGSVVTNYTMNEPEKTRNLFIANDAHSDFKLKTGDRIRGLVQTRSLVKLSEHPESSIVFLDANSKLEGIGDNRFISLKKSGKEAEVPSLILDCQYCSFTSTSPYLSNQDDGSQTLRSAGMVNMRVHVISKDVAYNVKDHTTSYSDSEALGPTCEETVKKKVTKFLDDQQKILTKMICK</sequence>
<dbReference type="RefSeq" id="WP_102244811.1">
    <property type="nucleotide sequence ID" value="NZ_CP025704.1"/>
</dbReference>
<comment type="similarity">
    <text evidence="1">Belongs to the peptidase S51 family.</text>
</comment>